<proteinExistence type="predicted"/>
<evidence type="ECO:0000313" key="2">
    <source>
        <dbReference type="EMBL" id="PON26207.1"/>
    </source>
</evidence>
<evidence type="ECO:0000256" key="1">
    <source>
        <dbReference type="SAM" id="MobiDB-lite"/>
    </source>
</evidence>
<feature type="region of interest" description="Disordered" evidence="1">
    <location>
        <begin position="321"/>
        <end position="342"/>
    </location>
</feature>
<evidence type="ECO:0000313" key="3">
    <source>
        <dbReference type="Proteomes" id="UP000054821"/>
    </source>
</evidence>
<protein>
    <submittedName>
        <fullName evidence="2">Uncharacterized protein</fullName>
    </submittedName>
</protein>
<gene>
    <name evidence="2" type="ORF">TGAM01_v205151</name>
</gene>
<organism evidence="2 3">
    <name type="scientific">Trichoderma gamsii</name>
    <dbReference type="NCBI Taxonomy" id="398673"/>
    <lineage>
        <taxon>Eukaryota</taxon>
        <taxon>Fungi</taxon>
        <taxon>Dikarya</taxon>
        <taxon>Ascomycota</taxon>
        <taxon>Pezizomycotina</taxon>
        <taxon>Sordariomycetes</taxon>
        <taxon>Hypocreomycetidae</taxon>
        <taxon>Hypocreales</taxon>
        <taxon>Hypocreaceae</taxon>
        <taxon>Trichoderma</taxon>
    </lineage>
</organism>
<dbReference type="Proteomes" id="UP000054821">
    <property type="component" value="Unassembled WGS sequence"/>
</dbReference>
<comment type="caution">
    <text evidence="2">The sequence shown here is derived from an EMBL/GenBank/DDBJ whole genome shotgun (WGS) entry which is preliminary data.</text>
</comment>
<reference evidence="2 3" key="1">
    <citation type="journal article" date="2016" name="Genome Announc.">
        <title>Draft Whole-Genome Sequence of Trichoderma gamsii T6085, a Promising Biocontrol Agent of Fusarium Head Blight on Wheat.</title>
        <authorList>
            <person name="Baroncelli R."/>
            <person name="Zapparata A."/>
            <person name="Piaggeschi G."/>
            <person name="Sarrocco S."/>
            <person name="Vannacci G."/>
        </authorList>
    </citation>
    <scope>NUCLEOTIDE SEQUENCE [LARGE SCALE GENOMIC DNA]</scope>
    <source>
        <strain evidence="2 3">T6085</strain>
    </source>
</reference>
<accession>A0A2P4ZPH8</accession>
<feature type="compositionally biased region" description="Polar residues" evidence="1">
    <location>
        <begin position="245"/>
        <end position="265"/>
    </location>
</feature>
<keyword evidence="3" id="KW-1185">Reference proteome</keyword>
<feature type="region of interest" description="Disordered" evidence="1">
    <location>
        <begin position="224"/>
        <end position="265"/>
    </location>
</feature>
<name>A0A2P4ZPH8_9HYPO</name>
<dbReference type="EMBL" id="JPDN02000015">
    <property type="protein sequence ID" value="PON26207.1"/>
    <property type="molecule type" value="Genomic_DNA"/>
</dbReference>
<sequence>MSEFSPKYQKLWSSGKLVHVIARPSTRPPASPDRPRAIHQFFELPPGAFFSSRIMSVFDLTIQALAKYCEMQEKDRDVYFNSTKRASLPIAQAKTDLQKHHEKEKSTATIHLRRVQGMENGSLRNEYTRLELRPDNTFQIQGDRNTGHSSQYTKEIRLELSRDRVDDGGLIQHANSSPVDGECINYELARNSSLKAPSYHNTHDLSSNSEQAGLKPLQDHEFKLDHNQNTSDGSDGGDGRRHNKNVSPKVQDTGNSTPSKACNPIRLSQDNCLGAHHGKKLRLRDLIMPILELDWYTSTYIPYMLYSPSSGPSFAELLSHSQSENDEPRALAPETVRPEKKARKRLQKIRSFYHHLDSSNESFVCSRAREVENSER</sequence>
<dbReference type="RefSeq" id="XP_018656302.1">
    <property type="nucleotide sequence ID" value="XM_018810493.1"/>
</dbReference>
<dbReference type="AlphaFoldDB" id="A0A2P4ZPH8"/>
<dbReference type="GeneID" id="29990576"/>